<gene>
    <name evidence="2" type="ORF">KHD59_000355</name>
</gene>
<protein>
    <recommendedName>
        <fullName evidence="4">Effector</fullName>
    </recommendedName>
</protein>
<proteinExistence type="predicted"/>
<keyword evidence="1" id="KW-0472">Membrane</keyword>
<feature type="transmembrane region" description="Helical" evidence="1">
    <location>
        <begin position="6"/>
        <end position="25"/>
    </location>
</feature>
<keyword evidence="3" id="KW-1185">Reference proteome</keyword>
<keyword evidence="1" id="KW-0812">Transmembrane</keyword>
<reference evidence="2" key="1">
    <citation type="submission" date="2022-02" db="EMBL/GenBank/DDBJ databases">
        <title>Draft genome sequence of Candidatus Phytoplasma australasia strain SS02 associated with sesame phyllody disease.</title>
        <authorList>
            <person name="Ranebennur H."/>
            <person name="Kirdat K."/>
            <person name="Tiwarekar B."/>
            <person name="Rawat K."/>
            <person name="Chelam C."/>
            <person name="Solanke A."/>
            <person name="Yadav R."/>
            <person name="Singh K."/>
            <person name="Yadav A."/>
            <person name="Rao G.P."/>
        </authorList>
    </citation>
    <scope>NUCLEOTIDE SEQUENCE [LARGE SCALE GENOMIC DNA]</scope>
    <source>
        <strain evidence="2">SS02</strain>
    </source>
</reference>
<name>A0ABS9M2R4_9MOLU</name>
<dbReference type="RefSeq" id="WP_213680337.1">
    <property type="nucleotide sequence ID" value="NZ_JAHBAJ020000002.1"/>
</dbReference>
<sequence>MKMKNMKIIWLITIFIIIFILILIFRRLFFKRKLQQFSQQIRQKINYINLLMHKIHESIGIRYPSIYYELQKIDNFVLSNKFKLCSMKRIQTILKHLEDIENILIQVHFQNNKNDQIEFSIPYMMLLTYNQIIEVLLDKYGEVPGNYFLDQQCTKVNEYIKRSSEGLQIHHIKENEMKGLSNPEFARKAPFSYQMEYNLVYCNLLEHFLLHCKIWDHSANPLQVDVGQNGAQILLNELEQIHFANTWRYQNYKRKAAQTIFFQKKSFFQCRRFFIVLQIIKS</sequence>
<accession>A0ABS9M2R4</accession>
<dbReference type="Proteomes" id="UP001196848">
    <property type="component" value="Unassembled WGS sequence"/>
</dbReference>
<evidence type="ECO:0008006" key="4">
    <source>
        <dbReference type="Google" id="ProtNLM"/>
    </source>
</evidence>
<organism evidence="2 3">
    <name type="scientific">Sesame phyllody phytoplasma</name>
    <dbReference type="NCBI Taxonomy" id="420408"/>
    <lineage>
        <taxon>Bacteria</taxon>
        <taxon>Bacillati</taxon>
        <taxon>Mycoplasmatota</taxon>
        <taxon>Mollicutes</taxon>
        <taxon>Acholeplasmatales</taxon>
        <taxon>Acholeplasmataceae</taxon>
        <taxon>Candidatus Phytoplasma</taxon>
        <taxon>16SrII (Peanut WB group)</taxon>
    </lineage>
</organism>
<evidence type="ECO:0000313" key="3">
    <source>
        <dbReference type="Proteomes" id="UP001196848"/>
    </source>
</evidence>
<keyword evidence="1" id="KW-1133">Transmembrane helix</keyword>
<evidence type="ECO:0000313" key="2">
    <source>
        <dbReference type="EMBL" id="MCG3566561.1"/>
    </source>
</evidence>
<comment type="caution">
    <text evidence="2">The sequence shown here is derived from an EMBL/GenBank/DDBJ whole genome shotgun (WGS) entry which is preliminary data.</text>
</comment>
<dbReference type="EMBL" id="JAHBAJ020000002">
    <property type="protein sequence ID" value="MCG3566561.1"/>
    <property type="molecule type" value="Genomic_DNA"/>
</dbReference>
<evidence type="ECO:0000256" key="1">
    <source>
        <dbReference type="SAM" id="Phobius"/>
    </source>
</evidence>